<proteinExistence type="predicted"/>
<dbReference type="Proteomes" id="UP000198518">
    <property type="component" value="Unassembled WGS sequence"/>
</dbReference>
<dbReference type="InterPro" id="IPR051201">
    <property type="entry name" value="Chloro_Bact_Ser_Proteases"/>
</dbReference>
<dbReference type="InterPro" id="IPR036034">
    <property type="entry name" value="PDZ_sf"/>
</dbReference>
<evidence type="ECO:0000313" key="6">
    <source>
        <dbReference type="Proteomes" id="UP000198518"/>
    </source>
</evidence>
<dbReference type="Pfam" id="PF13365">
    <property type="entry name" value="Trypsin_2"/>
    <property type="match status" value="1"/>
</dbReference>
<evidence type="ECO:0000259" key="4">
    <source>
        <dbReference type="Pfam" id="PF13180"/>
    </source>
</evidence>
<dbReference type="GO" id="GO:0006508">
    <property type="term" value="P:proteolysis"/>
    <property type="evidence" value="ECO:0007669"/>
    <property type="project" value="UniProtKB-KW"/>
</dbReference>
<dbReference type="Gene3D" id="2.30.42.10">
    <property type="match status" value="1"/>
</dbReference>
<dbReference type="PANTHER" id="PTHR43343:SF3">
    <property type="entry name" value="PROTEASE DO-LIKE 8, CHLOROPLASTIC"/>
    <property type="match status" value="1"/>
</dbReference>
<keyword evidence="1 5" id="KW-0645">Protease</keyword>
<dbReference type="InterPro" id="IPR009003">
    <property type="entry name" value="Peptidase_S1_PA"/>
</dbReference>
<evidence type="ECO:0000256" key="2">
    <source>
        <dbReference type="ARBA" id="ARBA00022801"/>
    </source>
</evidence>
<feature type="compositionally biased region" description="Low complexity" evidence="3">
    <location>
        <begin position="13"/>
        <end position="33"/>
    </location>
</feature>
<accession>A0A1I0P1K6</accession>
<protein>
    <submittedName>
        <fullName evidence="5">Serine protease, S1-C subfamily, contains C-terminal PDZ domain</fullName>
    </submittedName>
</protein>
<keyword evidence="6" id="KW-1185">Reference proteome</keyword>
<name>A0A1I0P1K6_9EURY</name>
<dbReference type="SUPFAM" id="SSF50156">
    <property type="entry name" value="PDZ domain-like"/>
    <property type="match status" value="1"/>
</dbReference>
<dbReference type="EMBL" id="FOJA01000001">
    <property type="protein sequence ID" value="SEW07858.1"/>
    <property type="molecule type" value="Genomic_DNA"/>
</dbReference>
<sequence length="340" mass="34618">MAGCSGAPTNQETTVATTDGTTTGDPSTTRSGDVSPYTRVYRESIDSVVLVRTDSGQGTGWVYDDAVVVTNEHVVGPAEEVDVRFNDGEWRAGTVLGTDAHSDLAAIRVADRPADATPLPLADAAPVVGQEVVAIGNPFALSGSATTGVVSGTDRAIPAPTGYRIPDAVQTDAAVNPGNSGGPLMSLDSEVVAVINSGGGDNIAFGISAALTERVVPGLVADGDYQHAYIGLSFTAVTPAVAEANDLDEARGLLVVSVDPTGPSAGVMQGSDGTAFVDGRQVRTGGDVVLSVDGTTVQTFEDLLSLLALQTSPGDTATVAYLRDGERRTADIELGVRSET</sequence>
<dbReference type="STRING" id="355548.SAMN04487945_1313"/>
<dbReference type="PRINTS" id="PR00834">
    <property type="entry name" value="PROTEASES2C"/>
</dbReference>
<dbReference type="SUPFAM" id="SSF50494">
    <property type="entry name" value="Trypsin-like serine proteases"/>
    <property type="match status" value="1"/>
</dbReference>
<keyword evidence="2" id="KW-0378">Hydrolase</keyword>
<feature type="domain" description="PDZ" evidence="4">
    <location>
        <begin position="229"/>
        <end position="334"/>
    </location>
</feature>
<evidence type="ECO:0000256" key="1">
    <source>
        <dbReference type="ARBA" id="ARBA00022670"/>
    </source>
</evidence>
<dbReference type="Pfam" id="PF13180">
    <property type="entry name" value="PDZ_2"/>
    <property type="match status" value="1"/>
</dbReference>
<evidence type="ECO:0000256" key="3">
    <source>
        <dbReference type="SAM" id="MobiDB-lite"/>
    </source>
</evidence>
<organism evidence="5 6">
    <name type="scientific">Halobacterium jilantaiense</name>
    <dbReference type="NCBI Taxonomy" id="355548"/>
    <lineage>
        <taxon>Archaea</taxon>
        <taxon>Methanobacteriati</taxon>
        <taxon>Methanobacteriota</taxon>
        <taxon>Stenosarchaea group</taxon>
        <taxon>Halobacteria</taxon>
        <taxon>Halobacteriales</taxon>
        <taxon>Halobacteriaceae</taxon>
        <taxon>Halobacterium</taxon>
    </lineage>
</organism>
<dbReference type="InterPro" id="IPR001478">
    <property type="entry name" value="PDZ"/>
</dbReference>
<dbReference type="PANTHER" id="PTHR43343">
    <property type="entry name" value="PEPTIDASE S12"/>
    <property type="match status" value="1"/>
</dbReference>
<feature type="region of interest" description="Disordered" evidence="3">
    <location>
        <begin position="1"/>
        <end position="35"/>
    </location>
</feature>
<reference evidence="5 6" key="1">
    <citation type="submission" date="2016-10" db="EMBL/GenBank/DDBJ databases">
        <authorList>
            <person name="de Groot N.N."/>
        </authorList>
    </citation>
    <scope>NUCLEOTIDE SEQUENCE [LARGE SCALE GENOMIC DNA]</scope>
    <source>
        <strain evidence="5 6">CGMCC 1.5337</strain>
    </source>
</reference>
<dbReference type="Gene3D" id="2.40.10.120">
    <property type="match status" value="1"/>
</dbReference>
<dbReference type="InterPro" id="IPR001940">
    <property type="entry name" value="Peptidase_S1C"/>
</dbReference>
<dbReference type="GO" id="GO:0004252">
    <property type="term" value="F:serine-type endopeptidase activity"/>
    <property type="evidence" value="ECO:0007669"/>
    <property type="project" value="InterPro"/>
</dbReference>
<evidence type="ECO:0000313" key="5">
    <source>
        <dbReference type="EMBL" id="SEW07858.1"/>
    </source>
</evidence>
<gene>
    <name evidence="5" type="ORF">SAMN04487945_1313</name>
</gene>
<dbReference type="AlphaFoldDB" id="A0A1I0P1K6"/>